<dbReference type="InterPro" id="IPR056875">
    <property type="entry name" value="MCM8/REC_WHD"/>
</dbReference>
<dbReference type="GO" id="GO:0005634">
    <property type="term" value="C:nucleus"/>
    <property type="evidence" value="ECO:0007669"/>
    <property type="project" value="UniProtKB-SubCell"/>
</dbReference>
<feature type="compositionally biased region" description="Low complexity" evidence="16">
    <location>
        <begin position="29"/>
        <end position="47"/>
    </location>
</feature>
<dbReference type="GO" id="GO:0016787">
    <property type="term" value="F:hydrolase activity"/>
    <property type="evidence" value="ECO:0007669"/>
    <property type="project" value="UniProtKB-KW"/>
</dbReference>
<keyword evidence="19" id="KW-1185">Reference proteome</keyword>
<evidence type="ECO:0000256" key="7">
    <source>
        <dbReference type="ARBA" id="ARBA00022806"/>
    </source>
</evidence>
<feature type="region of interest" description="Disordered" evidence="16">
    <location>
        <begin position="1"/>
        <end position="47"/>
    </location>
</feature>
<evidence type="ECO:0000256" key="3">
    <source>
        <dbReference type="ARBA" id="ARBA00012551"/>
    </source>
</evidence>
<reference evidence="18" key="1">
    <citation type="submission" date="2020-04" db="EMBL/GenBank/DDBJ databases">
        <authorList>
            <person name="Alioto T."/>
            <person name="Alioto T."/>
            <person name="Gomez Garrido J."/>
        </authorList>
    </citation>
    <scope>NUCLEOTIDE SEQUENCE</scope>
    <source>
        <strain evidence="18">A484AB</strain>
    </source>
</reference>
<dbReference type="InterPro" id="IPR033762">
    <property type="entry name" value="MCM_OB"/>
</dbReference>
<dbReference type="PANTHER" id="PTHR11630:SF47">
    <property type="entry name" value="DNA HELICASE MCM8"/>
    <property type="match status" value="1"/>
</dbReference>
<dbReference type="InterPro" id="IPR001208">
    <property type="entry name" value="MCM_dom"/>
</dbReference>
<dbReference type="Pfam" id="PF17855">
    <property type="entry name" value="MCM_lid"/>
    <property type="match status" value="1"/>
</dbReference>
<evidence type="ECO:0000256" key="12">
    <source>
        <dbReference type="ARBA" id="ARBA00041084"/>
    </source>
</evidence>
<dbReference type="Gene3D" id="2.20.28.10">
    <property type="match status" value="1"/>
</dbReference>
<dbReference type="GO" id="GO:0000724">
    <property type="term" value="P:double-strand break repair via homologous recombination"/>
    <property type="evidence" value="ECO:0007669"/>
    <property type="project" value="UniProtKB-ARBA"/>
</dbReference>
<evidence type="ECO:0000256" key="14">
    <source>
        <dbReference type="ARBA" id="ARBA00047995"/>
    </source>
</evidence>
<dbReference type="OrthoDB" id="422555at2759"/>
<keyword evidence="10" id="KW-0234">DNA repair</keyword>
<dbReference type="GO" id="GO:0003697">
    <property type="term" value="F:single-stranded DNA binding"/>
    <property type="evidence" value="ECO:0007669"/>
    <property type="project" value="TreeGrafter"/>
</dbReference>
<keyword evidence="5" id="KW-0227">DNA damage</keyword>
<dbReference type="SUPFAM" id="SSF50249">
    <property type="entry name" value="Nucleic acid-binding proteins"/>
    <property type="match status" value="1"/>
</dbReference>
<evidence type="ECO:0000256" key="15">
    <source>
        <dbReference type="RuleBase" id="RU004070"/>
    </source>
</evidence>
<dbReference type="Gene3D" id="3.40.50.300">
    <property type="entry name" value="P-loop containing nucleotide triphosphate hydrolases"/>
    <property type="match status" value="1"/>
</dbReference>
<name>A0A6S7FQA4_PARCT</name>
<evidence type="ECO:0000313" key="19">
    <source>
        <dbReference type="Proteomes" id="UP001152795"/>
    </source>
</evidence>
<comment type="catalytic activity">
    <reaction evidence="14">
        <text>ATP + H2O = ADP + phosphate + H(+)</text>
        <dbReference type="Rhea" id="RHEA:13065"/>
        <dbReference type="ChEBI" id="CHEBI:15377"/>
        <dbReference type="ChEBI" id="CHEBI:15378"/>
        <dbReference type="ChEBI" id="CHEBI:30616"/>
        <dbReference type="ChEBI" id="CHEBI:43474"/>
        <dbReference type="ChEBI" id="CHEBI:456216"/>
        <dbReference type="EC" id="3.6.4.12"/>
    </reaction>
</comment>
<evidence type="ECO:0000259" key="17">
    <source>
        <dbReference type="PROSITE" id="PS50051"/>
    </source>
</evidence>
<dbReference type="CDD" id="cd17759">
    <property type="entry name" value="MCM8"/>
    <property type="match status" value="1"/>
</dbReference>
<evidence type="ECO:0000256" key="5">
    <source>
        <dbReference type="ARBA" id="ARBA00022763"/>
    </source>
</evidence>
<dbReference type="PANTHER" id="PTHR11630">
    <property type="entry name" value="DNA REPLICATION LICENSING FACTOR MCM FAMILY MEMBER"/>
    <property type="match status" value="1"/>
</dbReference>
<comment type="caution">
    <text evidence="18">The sequence shown here is derived from an EMBL/GenBank/DDBJ whole genome shotgun (WGS) entry which is preliminary data.</text>
</comment>
<dbReference type="AlphaFoldDB" id="A0A6S7FQA4"/>
<dbReference type="Pfam" id="PF26065">
    <property type="entry name" value="MCM8_N"/>
    <property type="match status" value="1"/>
</dbReference>
<dbReference type="InterPro" id="IPR012340">
    <property type="entry name" value="NA-bd_OB-fold"/>
</dbReference>
<proteinExistence type="inferred from homology"/>
<keyword evidence="9 15" id="KW-0238">DNA-binding</keyword>
<keyword evidence="11" id="KW-0539">Nucleus</keyword>
<dbReference type="PRINTS" id="PR01657">
    <property type="entry name" value="MCMFAMILY"/>
</dbReference>
<dbReference type="InterPro" id="IPR027417">
    <property type="entry name" value="P-loop_NTPase"/>
</dbReference>
<dbReference type="SMART" id="SM00382">
    <property type="entry name" value="AAA"/>
    <property type="match status" value="1"/>
</dbReference>
<dbReference type="InterPro" id="IPR031327">
    <property type="entry name" value="MCM"/>
</dbReference>
<dbReference type="SMART" id="SM00350">
    <property type="entry name" value="MCM"/>
    <property type="match status" value="1"/>
</dbReference>
<dbReference type="CDD" id="cd22247">
    <property type="entry name" value="MCM8_WHD"/>
    <property type="match status" value="1"/>
</dbReference>
<dbReference type="SUPFAM" id="SSF52540">
    <property type="entry name" value="P-loop containing nucleoside triphosphate hydrolases"/>
    <property type="match status" value="1"/>
</dbReference>
<dbReference type="Proteomes" id="UP001152795">
    <property type="component" value="Unassembled WGS sequence"/>
</dbReference>
<keyword evidence="6" id="KW-0378">Hydrolase</keyword>
<dbReference type="EMBL" id="CACRXK020000171">
    <property type="protein sequence ID" value="CAB3979133.1"/>
    <property type="molecule type" value="Genomic_DNA"/>
</dbReference>
<evidence type="ECO:0000256" key="1">
    <source>
        <dbReference type="ARBA" id="ARBA00004123"/>
    </source>
</evidence>
<comment type="similarity">
    <text evidence="2 15">Belongs to the MCM family.</text>
</comment>
<dbReference type="InterPro" id="IPR003593">
    <property type="entry name" value="AAA+_ATPase"/>
</dbReference>
<dbReference type="GO" id="GO:0097362">
    <property type="term" value="C:MCM8-MCM9 complex"/>
    <property type="evidence" value="ECO:0007669"/>
    <property type="project" value="UniProtKB-ARBA"/>
</dbReference>
<keyword evidence="4 15" id="KW-0547">Nucleotide-binding</keyword>
<dbReference type="Pfam" id="PF17207">
    <property type="entry name" value="MCM_OB"/>
    <property type="match status" value="1"/>
</dbReference>
<evidence type="ECO:0000256" key="11">
    <source>
        <dbReference type="ARBA" id="ARBA00023242"/>
    </source>
</evidence>
<evidence type="ECO:0000256" key="8">
    <source>
        <dbReference type="ARBA" id="ARBA00022840"/>
    </source>
</evidence>
<evidence type="ECO:0000256" key="2">
    <source>
        <dbReference type="ARBA" id="ARBA00008010"/>
    </source>
</evidence>
<dbReference type="InterPro" id="IPR058767">
    <property type="entry name" value="MCM8_N"/>
</dbReference>
<comment type="subcellular location">
    <subcellularLocation>
        <location evidence="1">Nucleus</location>
    </subcellularLocation>
</comment>
<dbReference type="EC" id="3.6.4.12" evidence="3"/>
<dbReference type="GO" id="GO:0017116">
    <property type="term" value="F:single-stranded DNA helicase activity"/>
    <property type="evidence" value="ECO:0007669"/>
    <property type="project" value="TreeGrafter"/>
</dbReference>
<accession>A0A6S7FQA4</accession>
<protein>
    <recommendedName>
        <fullName evidence="12">DNA helicase MCM8</fullName>
        <ecNumber evidence="3">3.6.4.12</ecNumber>
    </recommendedName>
    <alternativeName>
        <fullName evidence="13">Minichromosome maintenance 8</fullName>
    </alternativeName>
</protein>
<dbReference type="Pfam" id="PF25051">
    <property type="entry name" value="WHD_MCM8"/>
    <property type="match status" value="1"/>
</dbReference>
<dbReference type="Pfam" id="PF00493">
    <property type="entry name" value="MCM"/>
    <property type="match status" value="1"/>
</dbReference>
<feature type="domain" description="MCM C-terminal AAA(+) ATPase" evidence="17">
    <location>
        <begin position="374"/>
        <end position="581"/>
    </location>
</feature>
<evidence type="ECO:0000256" key="4">
    <source>
        <dbReference type="ARBA" id="ARBA00022741"/>
    </source>
</evidence>
<gene>
    <name evidence="18" type="ORF">PACLA_8A076293</name>
</gene>
<keyword evidence="8 15" id="KW-0067">ATP-binding</keyword>
<keyword evidence="7 18" id="KW-0347">Helicase</keyword>
<dbReference type="Gene3D" id="2.40.50.140">
    <property type="entry name" value="Nucleic acid-binding proteins"/>
    <property type="match status" value="1"/>
</dbReference>
<dbReference type="GO" id="GO:0005524">
    <property type="term" value="F:ATP binding"/>
    <property type="evidence" value="ECO:0007669"/>
    <property type="project" value="UniProtKB-KW"/>
</dbReference>
<dbReference type="InterPro" id="IPR041562">
    <property type="entry name" value="MCM_lid"/>
</dbReference>
<evidence type="ECO:0000256" key="6">
    <source>
        <dbReference type="ARBA" id="ARBA00022801"/>
    </source>
</evidence>
<evidence type="ECO:0000256" key="13">
    <source>
        <dbReference type="ARBA" id="ARBA00042306"/>
    </source>
</evidence>
<sequence>MNSTSRGNVRRGRGRNFRGNRAGRGGRNMRGNHSPQVPSQSSQPRPVLRQTTLVNCPYKNWHVYFPDDAYIPNSSLDQKIQAFQHYIESCADRFSQDEIETTGSIKFDFKELASHADILETLPNITEDLKDSPVKTIEALSLAAYQMFVADYEALSQSSVQLLFELPRIQARIYNYDPLTPLKNLKANCYGKFVAIRGTVVRVSSVKPLVTHMAFMCNTCKETQVLPLSDGKYKIPTKCESDACRGRIFIPQESSPLTKTIDWQTVKVQEIIDDDQRETGRIPRTVECELTSDLVDSAVPGDVVKICGIVKVSDAEENKSRSKEKSMFLLYIFANSVENCKESQKASDNGSEIVTEFTLKELYAVQEIQAEKNLFQLIVGSVCPSIYGHELVKAGLVLGLFGGCQHYENDKNSIPVRGNPHVLVVGDPGLGKSQMLQAVSNLAPRGVYVCGNTTSAAGLTVTLTKESSSGEYALEAGALVLADQGCCCIDEFDKMGSQHQALLEAMEQQSISIAKAGMVCSLPARASILAAANPAGGHYNKAKTVAENLKMGSALLSRFDLVFIMLDKPDEEMDSILSEHVMALHSGKKSPFETVTVRRTTEAGMQDDDEDMRAQWEAEKPLSEKLKVGPGQDFDPIPSILLRKYIAYARKYVHPKLSAEAADELQTFYLNLRQKHQSQDSTPITTRQLESLIRLTEARARLELREESTRQDAIDVIEIMKYSLVDTYSDGMGNLDFRRSQNGSGMSRNAQAKRFVAELERISELEYNSLFTIDQMKQIAKDLKLGISGFDDFIYSLNNQNFLLKKGARVYQLQTSSTL</sequence>
<feature type="compositionally biased region" description="Basic residues" evidence="16">
    <location>
        <begin position="8"/>
        <end position="18"/>
    </location>
</feature>
<organism evidence="18 19">
    <name type="scientific">Paramuricea clavata</name>
    <name type="common">Red gorgonian</name>
    <name type="synonym">Violescent sea-whip</name>
    <dbReference type="NCBI Taxonomy" id="317549"/>
    <lineage>
        <taxon>Eukaryota</taxon>
        <taxon>Metazoa</taxon>
        <taxon>Cnidaria</taxon>
        <taxon>Anthozoa</taxon>
        <taxon>Octocorallia</taxon>
        <taxon>Malacalcyonacea</taxon>
        <taxon>Plexauridae</taxon>
        <taxon>Paramuricea</taxon>
    </lineage>
</organism>
<evidence type="ECO:0000256" key="9">
    <source>
        <dbReference type="ARBA" id="ARBA00023125"/>
    </source>
</evidence>
<dbReference type="PROSITE" id="PS50051">
    <property type="entry name" value="MCM_2"/>
    <property type="match status" value="1"/>
</dbReference>
<evidence type="ECO:0000256" key="16">
    <source>
        <dbReference type="SAM" id="MobiDB-lite"/>
    </source>
</evidence>
<dbReference type="FunFam" id="2.20.28.10:FF:000007">
    <property type="entry name" value="DNA helicase MCM8 isoform X1"/>
    <property type="match status" value="1"/>
</dbReference>
<evidence type="ECO:0000313" key="18">
    <source>
        <dbReference type="EMBL" id="CAB3979133.1"/>
    </source>
</evidence>
<evidence type="ECO:0000256" key="10">
    <source>
        <dbReference type="ARBA" id="ARBA00023204"/>
    </source>
</evidence>